<dbReference type="Proteomes" id="UP000243797">
    <property type="component" value="Unassembled WGS sequence"/>
</dbReference>
<dbReference type="PANTHER" id="PTHR37540">
    <property type="entry name" value="TRANSCRIPTION FACTOR (ACR-2), PUTATIVE-RELATED-RELATED"/>
    <property type="match status" value="1"/>
</dbReference>
<reference evidence="2 3" key="1">
    <citation type="submission" date="2017-06" db="EMBL/GenBank/DDBJ databases">
        <title>Draft genome sequence of a variant of Elsinoe murrayae.</title>
        <authorList>
            <person name="Cheng Q."/>
        </authorList>
    </citation>
    <scope>NUCLEOTIDE SEQUENCE [LARGE SCALE GENOMIC DNA]</scope>
    <source>
        <strain evidence="2 3">CQ-2017a</strain>
    </source>
</reference>
<evidence type="ECO:0000313" key="2">
    <source>
        <dbReference type="EMBL" id="PNS21985.1"/>
    </source>
</evidence>
<proteinExistence type="predicted"/>
<keyword evidence="3" id="KW-1185">Reference proteome</keyword>
<accession>A0A2K1R3X1</accession>
<dbReference type="InParanoid" id="A0A2K1R3X1"/>
<dbReference type="PANTHER" id="PTHR37540:SF5">
    <property type="entry name" value="TRANSCRIPTION FACTOR DOMAIN-CONTAINING PROTEIN"/>
    <property type="match status" value="1"/>
</dbReference>
<dbReference type="AlphaFoldDB" id="A0A2K1R3X1"/>
<organism evidence="2 3">
    <name type="scientific">Sphaceloma murrayae</name>
    <dbReference type="NCBI Taxonomy" id="2082308"/>
    <lineage>
        <taxon>Eukaryota</taxon>
        <taxon>Fungi</taxon>
        <taxon>Dikarya</taxon>
        <taxon>Ascomycota</taxon>
        <taxon>Pezizomycotina</taxon>
        <taxon>Dothideomycetes</taxon>
        <taxon>Dothideomycetidae</taxon>
        <taxon>Myriangiales</taxon>
        <taxon>Elsinoaceae</taxon>
        <taxon>Sphaceloma</taxon>
    </lineage>
</organism>
<dbReference type="EMBL" id="NKHZ01000001">
    <property type="protein sequence ID" value="PNS21985.1"/>
    <property type="molecule type" value="Genomic_DNA"/>
</dbReference>
<evidence type="ECO:0000313" key="3">
    <source>
        <dbReference type="Proteomes" id="UP000243797"/>
    </source>
</evidence>
<sequence length="516" mass="58572">MAPNPGFVFVSCTGKDHKGDKKLMPRLRQHVMLHHLQEKDKRRRISVASTPMSRTSRSSRDSAEGSPATTDRSEETNIQHSSSDEQTLAVVPLTSESARTSMGAPFDPFDALPVKGVSDMGDIFIWFYSGQAPPASHQWQNSTRYHWLDKHWEMTRQSRTMFNFSLCFALEKKGIITHTSQATRIFKYRSAVLRAVQDDLTKHAHNLPGQTVATIGGLAYIAIRDGDVDVAKAHIKAIAQLAPLDRYEMYVWLYVVWTDLRVAAATFTIPTLKHYIPHECRGSLGLSHEDITKATKLAFRNLAAFPAIGDQNTHAATQLFRKLHETCIAVDKVNVELTHLYGHLYDTQYKLLRITSRAWKTGDRPNETMVKILLLAVQLAFWTSTFYVLPQGRRFNVDLHSHLVQQMDKLGDIVSAWESYAGLDSLLWVAFVAAASAMEFDLSSVEPFIEVLKRAVARMDIRTRDDFKESLQLYPWTTHGSARMCPFVWAEISGEVYVPESETPKRIFWIEEMAVR</sequence>
<name>A0A2K1R3X1_9PEZI</name>
<dbReference type="OrthoDB" id="3890834at2759"/>
<comment type="caution">
    <text evidence="2">The sequence shown here is derived from an EMBL/GenBank/DDBJ whole genome shotgun (WGS) entry which is preliminary data.</text>
</comment>
<feature type="region of interest" description="Disordered" evidence="1">
    <location>
        <begin position="38"/>
        <end position="89"/>
    </location>
</feature>
<gene>
    <name evidence="2" type="ORF">CAC42_583</name>
</gene>
<evidence type="ECO:0000256" key="1">
    <source>
        <dbReference type="SAM" id="MobiDB-lite"/>
    </source>
</evidence>
<protein>
    <submittedName>
        <fullName evidence="2">Uncharacterized protein</fullName>
    </submittedName>
</protein>
<dbReference type="STRING" id="2082308.A0A2K1R3X1"/>